<evidence type="ECO:0008006" key="4">
    <source>
        <dbReference type="Google" id="ProtNLM"/>
    </source>
</evidence>
<gene>
    <name evidence="2" type="ORF">CLV30_108147</name>
</gene>
<proteinExistence type="predicted"/>
<organism evidence="2 3">
    <name type="scientific">Haloactinopolyspora alba</name>
    <dbReference type="NCBI Taxonomy" id="648780"/>
    <lineage>
        <taxon>Bacteria</taxon>
        <taxon>Bacillati</taxon>
        <taxon>Actinomycetota</taxon>
        <taxon>Actinomycetes</taxon>
        <taxon>Jiangellales</taxon>
        <taxon>Jiangellaceae</taxon>
        <taxon>Haloactinopolyspora</taxon>
    </lineage>
</organism>
<name>A0A2P8E194_9ACTN</name>
<keyword evidence="1" id="KW-0472">Membrane</keyword>
<keyword evidence="1" id="KW-1133">Transmembrane helix</keyword>
<feature type="transmembrane region" description="Helical" evidence="1">
    <location>
        <begin position="69"/>
        <end position="88"/>
    </location>
</feature>
<keyword evidence="3" id="KW-1185">Reference proteome</keyword>
<accession>A0A2P8E194</accession>
<sequence length="118" mass="12330">MEYVYDLVLVLHFVGLASLLGGAMVQMSARDGRTINAAMVHGALTQLVTGVAMAGMGDAVGSLDIDVNHAKIGVKLAIALVVTVLCWVNRRKDTVAGALYATVFALTLANVVVAVFWG</sequence>
<dbReference type="Proteomes" id="UP000243528">
    <property type="component" value="Unassembled WGS sequence"/>
</dbReference>
<dbReference type="EMBL" id="PYGE01000008">
    <property type="protein sequence ID" value="PSL03235.1"/>
    <property type="molecule type" value="Genomic_DNA"/>
</dbReference>
<evidence type="ECO:0000256" key="1">
    <source>
        <dbReference type="SAM" id="Phobius"/>
    </source>
</evidence>
<dbReference type="RefSeq" id="WP_106537700.1">
    <property type="nucleotide sequence ID" value="NZ_ML142902.1"/>
</dbReference>
<dbReference type="AlphaFoldDB" id="A0A2P8E194"/>
<feature type="transmembrane region" description="Helical" evidence="1">
    <location>
        <begin position="6"/>
        <end position="25"/>
    </location>
</feature>
<feature type="transmembrane region" description="Helical" evidence="1">
    <location>
        <begin position="95"/>
        <end position="117"/>
    </location>
</feature>
<keyword evidence="1" id="KW-0812">Transmembrane</keyword>
<comment type="caution">
    <text evidence="2">The sequence shown here is derived from an EMBL/GenBank/DDBJ whole genome shotgun (WGS) entry which is preliminary data.</text>
</comment>
<evidence type="ECO:0000313" key="2">
    <source>
        <dbReference type="EMBL" id="PSL03235.1"/>
    </source>
</evidence>
<evidence type="ECO:0000313" key="3">
    <source>
        <dbReference type="Proteomes" id="UP000243528"/>
    </source>
</evidence>
<reference evidence="2 3" key="1">
    <citation type="submission" date="2018-03" db="EMBL/GenBank/DDBJ databases">
        <title>Genomic Encyclopedia of Archaeal and Bacterial Type Strains, Phase II (KMG-II): from individual species to whole genera.</title>
        <authorList>
            <person name="Goeker M."/>
        </authorList>
    </citation>
    <scope>NUCLEOTIDE SEQUENCE [LARGE SCALE GENOMIC DNA]</scope>
    <source>
        <strain evidence="2 3">DSM 45211</strain>
    </source>
</reference>
<protein>
    <recommendedName>
        <fullName evidence="4">Integral membrane protein</fullName>
    </recommendedName>
</protein>
<dbReference type="OrthoDB" id="3730860at2"/>